<evidence type="ECO:0000313" key="2">
    <source>
        <dbReference type="EMBL" id="SLM37831.1"/>
    </source>
</evidence>
<dbReference type="SUPFAM" id="SSF51556">
    <property type="entry name" value="Metallo-dependent hydrolases"/>
    <property type="match status" value="1"/>
</dbReference>
<sequence>MAAASLASPGIDLQAQMDKMQFAGSPPGSVHTSSTAPSSQPNPVTLISSVRLPHRDPTTLWDISLSGPRITSITLAPPPPPSSSPPTSGPADPGVLQARGCFVAPALCHPHIHIDKAFLLSSSLYADLAIESGTFDEAMKLTTAAKARYTHEDLVQRMEWCVSESVAAGVSCMRAFVEVDSGVGLQGVRAGVEVKERWKGKCEVQLCVFAQEQVFSTGERNRELMEEAVKMEAVEAVGSAPYVEADQDKMKQNVEWIVEMALRGGKHLDLHLDYNLDEAQEPLTWFVIGVLKRGWTRRSAPGKTIVLGHCTRLTLFGKEEWKRLKIEIGELPLHFVGLPTSDTFMMGRPGDGDYGCGQRVRGTLQIPRMIREYRLSATIGVNNVGNAFTPQGSCDPLNVASLGVGLYQAGTQRDAEVLYECVSTRAMAAIGCRAPSLKLQEGEVTDLVIYGKPQDAEPRRYRRRRTLQEIVYDAGVDRVLIKDGQRVAG</sequence>
<dbReference type="InterPro" id="IPR052349">
    <property type="entry name" value="Metallo-hydrolase_Enzymes"/>
</dbReference>
<evidence type="ECO:0000313" key="3">
    <source>
        <dbReference type="Proteomes" id="UP000192927"/>
    </source>
</evidence>
<dbReference type="AlphaFoldDB" id="A0A1W5D468"/>
<dbReference type="EMBL" id="FWEW01001943">
    <property type="protein sequence ID" value="SLM37831.1"/>
    <property type="molecule type" value="Genomic_DNA"/>
</dbReference>
<dbReference type="PANTHER" id="PTHR32027:SF0">
    <property type="entry name" value="CYTOSINE DEAMINASE"/>
    <property type="match status" value="1"/>
</dbReference>
<name>A0A1W5D468_9LECA</name>
<protein>
    <submittedName>
        <fullName evidence="2">Cytosine deaminase protein</fullName>
    </submittedName>
</protein>
<feature type="region of interest" description="Disordered" evidence="1">
    <location>
        <begin position="21"/>
        <end position="51"/>
    </location>
</feature>
<dbReference type="GO" id="GO:0016814">
    <property type="term" value="F:hydrolase activity, acting on carbon-nitrogen (but not peptide) bonds, in cyclic amidines"/>
    <property type="evidence" value="ECO:0007669"/>
    <property type="project" value="TreeGrafter"/>
</dbReference>
<dbReference type="InterPro" id="IPR032466">
    <property type="entry name" value="Metal_Hydrolase"/>
</dbReference>
<evidence type="ECO:0000256" key="1">
    <source>
        <dbReference type="SAM" id="MobiDB-lite"/>
    </source>
</evidence>
<dbReference type="PANTHER" id="PTHR32027">
    <property type="entry name" value="CYTOSINE DEAMINASE"/>
    <property type="match status" value="1"/>
</dbReference>
<feature type="region of interest" description="Disordered" evidence="1">
    <location>
        <begin position="72"/>
        <end position="93"/>
    </location>
</feature>
<proteinExistence type="predicted"/>
<accession>A0A1W5D468</accession>
<keyword evidence="3" id="KW-1185">Reference proteome</keyword>
<dbReference type="Gene3D" id="3.20.20.140">
    <property type="entry name" value="Metal-dependent hydrolases"/>
    <property type="match status" value="1"/>
</dbReference>
<feature type="compositionally biased region" description="Pro residues" evidence="1">
    <location>
        <begin position="76"/>
        <end position="88"/>
    </location>
</feature>
<reference evidence="3" key="1">
    <citation type="submission" date="2017-03" db="EMBL/GenBank/DDBJ databases">
        <authorList>
            <person name="Sharma R."/>
            <person name="Thines M."/>
        </authorList>
    </citation>
    <scope>NUCLEOTIDE SEQUENCE [LARGE SCALE GENOMIC DNA]</scope>
</reference>
<dbReference type="Proteomes" id="UP000192927">
    <property type="component" value="Unassembled WGS sequence"/>
</dbReference>
<organism evidence="2 3">
    <name type="scientific">Lasallia pustulata</name>
    <dbReference type="NCBI Taxonomy" id="136370"/>
    <lineage>
        <taxon>Eukaryota</taxon>
        <taxon>Fungi</taxon>
        <taxon>Dikarya</taxon>
        <taxon>Ascomycota</taxon>
        <taxon>Pezizomycotina</taxon>
        <taxon>Lecanoromycetes</taxon>
        <taxon>OSLEUM clade</taxon>
        <taxon>Umbilicariomycetidae</taxon>
        <taxon>Umbilicariales</taxon>
        <taxon>Umbilicariaceae</taxon>
        <taxon>Lasallia</taxon>
    </lineage>
</organism>
<feature type="compositionally biased region" description="Polar residues" evidence="1">
    <location>
        <begin position="30"/>
        <end position="48"/>
    </location>
</feature>